<dbReference type="SUPFAM" id="SSF48452">
    <property type="entry name" value="TPR-like"/>
    <property type="match status" value="2"/>
</dbReference>
<sequence length="210" mass="23720">MTDSLNIIERILGPLHFTTITVLNNLAIIYQGQGKEKEAEQLFLHVLNHSDNIQETGSPSTAITLHNLAQLYRQQGNYNKAEQTLLHSLSILEAPNTTYDSPEAIDLLIAGTLDALAAIYQLQNKAIDEVEPLYKRSLHIKEQLLGPEHPDVAITLHDWAMLLSDSEPRLEEGKKLFERAIHLSRLGFGPNSFKAIQYEEDYYDIFPAED</sequence>
<dbReference type="EMBL" id="BNJJ01000021">
    <property type="protein sequence ID" value="GHO88059.1"/>
    <property type="molecule type" value="Genomic_DNA"/>
</dbReference>
<proteinExistence type="predicted"/>
<dbReference type="PANTHER" id="PTHR45641:SF19">
    <property type="entry name" value="NEPHROCYSTIN-3"/>
    <property type="match status" value="1"/>
</dbReference>
<dbReference type="Pfam" id="PF13374">
    <property type="entry name" value="TPR_10"/>
    <property type="match status" value="1"/>
</dbReference>
<dbReference type="Gene3D" id="1.25.40.10">
    <property type="entry name" value="Tetratricopeptide repeat domain"/>
    <property type="match status" value="2"/>
</dbReference>
<gene>
    <name evidence="3" type="ORF">KSZ_60650</name>
</gene>
<dbReference type="SMART" id="SM00028">
    <property type="entry name" value="TPR"/>
    <property type="match status" value="2"/>
</dbReference>
<accession>A0ABQ3VQU1</accession>
<reference evidence="3 4" key="1">
    <citation type="journal article" date="2021" name="Int. J. Syst. Evol. Microbiol.">
        <title>Reticulibacter mediterranei gen. nov., sp. nov., within the new family Reticulibacteraceae fam. nov., and Ktedonospora formicarum gen. nov., sp. nov., Ktedonobacter robiniae sp. nov., Dictyobacter formicarum sp. nov. and Dictyobacter arantiisoli sp. nov., belonging to the class Ktedonobacteria.</title>
        <authorList>
            <person name="Yabe S."/>
            <person name="Zheng Y."/>
            <person name="Wang C.M."/>
            <person name="Sakai Y."/>
            <person name="Abe K."/>
            <person name="Yokota A."/>
            <person name="Donadio S."/>
            <person name="Cavaletti L."/>
            <person name="Monciardini P."/>
        </authorList>
    </citation>
    <scope>NUCLEOTIDE SEQUENCE [LARGE SCALE GENOMIC DNA]</scope>
    <source>
        <strain evidence="3 4">SOSP1-9</strain>
    </source>
</reference>
<keyword evidence="2" id="KW-0802">TPR repeat</keyword>
<evidence type="ECO:0008006" key="5">
    <source>
        <dbReference type="Google" id="ProtNLM"/>
    </source>
</evidence>
<protein>
    <recommendedName>
        <fullName evidence="5">Tetratricopeptide repeat protein</fullName>
    </recommendedName>
</protein>
<dbReference type="InterPro" id="IPR011990">
    <property type="entry name" value="TPR-like_helical_dom_sf"/>
</dbReference>
<keyword evidence="1" id="KW-0677">Repeat</keyword>
<comment type="caution">
    <text evidence="3">The sequence shown here is derived from an EMBL/GenBank/DDBJ whole genome shotgun (WGS) entry which is preliminary data.</text>
</comment>
<evidence type="ECO:0000256" key="1">
    <source>
        <dbReference type="ARBA" id="ARBA00022737"/>
    </source>
</evidence>
<dbReference type="PANTHER" id="PTHR45641">
    <property type="entry name" value="TETRATRICOPEPTIDE REPEAT PROTEIN (AFU_ORTHOLOGUE AFUA_6G03870)"/>
    <property type="match status" value="1"/>
</dbReference>
<evidence type="ECO:0000313" key="3">
    <source>
        <dbReference type="EMBL" id="GHO88059.1"/>
    </source>
</evidence>
<name>A0ABQ3VQU1_9CHLR</name>
<keyword evidence="4" id="KW-1185">Reference proteome</keyword>
<dbReference type="Proteomes" id="UP000635565">
    <property type="component" value="Unassembled WGS sequence"/>
</dbReference>
<evidence type="ECO:0000256" key="2">
    <source>
        <dbReference type="ARBA" id="ARBA00022803"/>
    </source>
</evidence>
<dbReference type="RefSeq" id="WP_201365613.1">
    <property type="nucleotide sequence ID" value="NZ_BNJJ01000021.1"/>
</dbReference>
<dbReference type="InterPro" id="IPR019734">
    <property type="entry name" value="TPR_rpt"/>
</dbReference>
<organism evidence="3 4">
    <name type="scientific">Dictyobacter formicarum</name>
    <dbReference type="NCBI Taxonomy" id="2778368"/>
    <lineage>
        <taxon>Bacteria</taxon>
        <taxon>Bacillati</taxon>
        <taxon>Chloroflexota</taxon>
        <taxon>Ktedonobacteria</taxon>
        <taxon>Ktedonobacterales</taxon>
        <taxon>Dictyobacteraceae</taxon>
        <taxon>Dictyobacter</taxon>
    </lineage>
</organism>
<dbReference type="Pfam" id="PF13424">
    <property type="entry name" value="TPR_12"/>
    <property type="match status" value="1"/>
</dbReference>
<evidence type="ECO:0000313" key="4">
    <source>
        <dbReference type="Proteomes" id="UP000635565"/>
    </source>
</evidence>